<feature type="compositionally biased region" description="Basic and acidic residues" evidence="1">
    <location>
        <begin position="1"/>
        <end position="10"/>
    </location>
</feature>
<evidence type="ECO:0000256" key="1">
    <source>
        <dbReference type="SAM" id="MobiDB-lite"/>
    </source>
</evidence>
<proteinExistence type="predicted"/>
<feature type="region of interest" description="Disordered" evidence="1">
    <location>
        <begin position="1"/>
        <end position="65"/>
    </location>
</feature>
<dbReference type="EMBL" id="JAMKFB020000013">
    <property type="protein sequence ID" value="KAL0178592.1"/>
    <property type="molecule type" value="Genomic_DNA"/>
</dbReference>
<dbReference type="Proteomes" id="UP001529510">
    <property type="component" value="Unassembled WGS sequence"/>
</dbReference>
<organism evidence="2 3">
    <name type="scientific">Cirrhinus mrigala</name>
    <name type="common">Mrigala</name>
    <dbReference type="NCBI Taxonomy" id="683832"/>
    <lineage>
        <taxon>Eukaryota</taxon>
        <taxon>Metazoa</taxon>
        <taxon>Chordata</taxon>
        <taxon>Craniata</taxon>
        <taxon>Vertebrata</taxon>
        <taxon>Euteleostomi</taxon>
        <taxon>Actinopterygii</taxon>
        <taxon>Neopterygii</taxon>
        <taxon>Teleostei</taxon>
        <taxon>Ostariophysi</taxon>
        <taxon>Cypriniformes</taxon>
        <taxon>Cyprinidae</taxon>
        <taxon>Labeoninae</taxon>
        <taxon>Labeonini</taxon>
        <taxon>Cirrhinus</taxon>
    </lineage>
</organism>
<evidence type="ECO:0000313" key="3">
    <source>
        <dbReference type="Proteomes" id="UP001529510"/>
    </source>
</evidence>
<protein>
    <submittedName>
        <fullName evidence="2">Uncharacterized protein</fullName>
    </submittedName>
</protein>
<gene>
    <name evidence="2" type="ORF">M9458_027486</name>
</gene>
<feature type="non-terminal residue" evidence="2">
    <location>
        <position position="1"/>
    </location>
</feature>
<evidence type="ECO:0000313" key="2">
    <source>
        <dbReference type="EMBL" id="KAL0178592.1"/>
    </source>
</evidence>
<reference evidence="2 3" key="1">
    <citation type="submission" date="2024-05" db="EMBL/GenBank/DDBJ databases">
        <title>Genome sequencing and assembly of Indian major carp, Cirrhinus mrigala (Hamilton, 1822).</title>
        <authorList>
            <person name="Mohindra V."/>
            <person name="Chowdhury L.M."/>
            <person name="Lal K."/>
            <person name="Jena J.K."/>
        </authorList>
    </citation>
    <scope>NUCLEOTIDE SEQUENCE [LARGE SCALE GENOMIC DNA]</scope>
    <source>
        <strain evidence="2">CM1030</strain>
        <tissue evidence="2">Blood</tissue>
    </source>
</reference>
<dbReference type="AlphaFoldDB" id="A0ABD0PX50"/>
<comment type="caution">
    <text evidence="2">The sequence shown here is derived from an EMBL/GenBank/DDBJ whole genome shotgun (WGS) entry which is preliminary data.</text>
</comment>
<sequence>EPMDSVHEEGIQPPPQEPLKIDHSEVQDITTSSDTDTTNSTAPTTPREDAAPAPAEKTPNATPKP</sequence>
<name>A0ABD0PX50_CIRMR</name>
<accession>A0ABD0PX50</accession>
<feature type="compositionally biased region" description="Low complexity" evidence="1">
    <location>
        <begin position="28"/>
        <end position="45"/>
    </location>
</feature>
<keyword evidence="3" id="KW-1185">Reference proteome</keyword>
<feature type="non-terminal residue" evidence="2">
    <location>
        <position position="65"/>
    </location>
</feature>